<sequence>MMSGFNNAEDVPGFFVPVHRALTDPILLGGAPRAVAIANGTLAAAIALGLRLWLPGALFWAVSHSAAVWAAKRDPQFVEVVRRHLRYPAYFGV</sequence>
<dbReference type="GO" id="GO:0016020">
    <property type="term" value="C:membrane"/>
    <property type="evidence" value="ECO:0007669"/>
    <property type="project" value="UniProtKB-SubCell"/>
</dbReference>
<evidence type="ECO:0000313" key="6">
    <source>
        <dbReference type="Proteomes" id="UP000316781"/>
    </source>
</evidence>
<dbReference type="PIRSF" id="PIRSF017854">
    <property type="entry name" value="T4SS_TrbD"/>
    <property type="match status" value="1"/>
</dbReference>
<keyword evidence="4" id="KW-0472">Membrane</keyword>
<evidence type="ECO:0000256" key="4">
    <source>
        <dbReference type="ARBA" id="ARBA00023136"/>
    </source>
</evidence>
<comment type="subcellular location">
    <subcellularLocation>
        <location evidence="1">Membrane</location>
    </subcellularLocation>
</comment>
<dbReference type="Proteomes" id="UP000316781">
    <property type="component" value="Unassembled WGS sequence"/>
</dbReference>
<name>A0A549T5T6_METSR</name>
<keyword evidence="2" id="KW-0812">Transmembrane</keyword>
<organism evidence="5 6">
    <name type="scientific">Methylosinus sporium</name>
    <dbReference type="NCBI Taxonomy" id="428"/>
    <lineage>
        <taxon>Bacteria</taxon>
        <taxon>Pseudomonadati</taxon>
        <taxon>Pseudomonadota</taxon>
        <taxon>Alphaproteobacteria</taxon>
        <taxon>Hyphomicrobiales</taxon>
        <taxon>Methylocystaceae</taxon>
        <taxon>Methylosinus</taxon>
    </lineage>
</organism>
<dbReference type="InterPro" id="IPR007792">
    <property type="entry name" value="T4SS_VirB3/TrbD/AvhB"/>
</dbReference>
<comment type="caution">
    <text evidence="5">The sequence shown here is derived from an EMBL/GenBank/DDBJ whole genome shotgun (WGS) entry which is preliminary data.</text>
</comment>
<dbReference type="InterPro" id="IPR016704">
    <property type="entry name" value="Conjugal_tfr_TrbD"/>
</dbReference>
<evidence type="ECO:0000256" key="2">
    <source>
        <dbReference type="ARBA" id="ARBA00022692"/>
    </source>
</evidence>
<dbReference type="Pfam" id="PF05101">
    <property type="entry name" value="VirB3"/>
    <property type="match status" value="1"/>
</dbReference>
<dbReference type="AlphaFoldDB" id="A0A549T5T6"/>
<protein>
    <submittedName>
        <fullName evidence="5">Conjugal transfer protein</fullName>
    </submittedName>
</protein>
<gene>
    <name evidence="5" type="ORF">FM996_02955</name>
</gene>
<keyword evidence="3" id="KW-1133">Transmembrane helix</keyword>
<evidence type="ECO:0000256" key="1">
    <source>
        <dbReference type="ARBA" id="ARBA00004370"/>
    </source>
</evidence>
<proteinExistence type="predicted"/>
<dbReference type="EMBL" id="VJMF01000014">
    <property type="protein sequence ID" value="TRL37235.1"/>
    <property type="molecule type" value="Genomic_DNA"/>
</dbReference>
<evidence type="ECO:0000313" key="5">
    <source>
        <dbReference type="EMBL" id="TRL37235.1"/>
    </source>
</evidence>
<accession>A0A549T5T6</accession>
<evidence type="ECO:0000256" key="3">
    <source>
        <dbReference type="ARBA" id="ARBA00022989"/>
    </source>
</evidence>
<reference evidence="5 6" key="1">
    <citation type="submission" date="2019-07" db="EMBL/GenBank/DDBJ databases">
        <title>Ln-dependent methylotrophs.</title>
        <authorList>
            <person name="Tani A."/>
        </authorList>
    </citation>
    <scope>NUCLEOTIDE SEQUENCE [LARGE SCALE GENOMIC DNA]</scope>
    <source>
        <strain evidence="5 6">SM89A</strain>
    </source>
</reference>